<dbReference type="InterPro" id="IPR013785">
    <property type="entry name" value="Aldolase_TIM"/>
</dbReference>
<dbReference type="InterPro" id="IPR029486">
    <property type="entry name" value="GH97_N"/>
</dbReference>
<comment type="caution">
    <text evidence="6">The sequence shown here is derived from an EMBL/GenBank/DDBJ whole genome shotgun (WGS) entry which is preliminary data.</text>
</comment>
<evidence type="ECO:0000256" key="1">
    <source>
        <dbReference type="ARBA" id="ARBA00022801"/>
    </source>
</evidence>
<evidence type="ECO:0000313" key="6">
    <source>
        <dbReference type="EMBL" id="NHN29827.1"/>
    </source>
</evidence>
<dbReference type="RefSeq" id="WP_166148318.1">
    <property type="nucleotide sequence ID" value="NZ_JAAOIW010000003.1"/>
</dbReference>
<protein>
    <submittedName>
        <fullName evidence="6">Glycoside hydrolase family 97 protein</fullName>
    </submittedName>
</protein>
<dbReference type="Pfam" id="PF10566">
    <property type="entry name" value="Glyco_hydro_97"/>
    <property type="match status" value="1"/>
</dbReference>
<feature type="domain" description="Glycosyl-hydrolase 97 C-terminal oligomerisation" evidence="5">
    <location>
        <begin position="505"/>
        <end position="606"/>
    </location>
</feature>
<dbReference type="InterPro" id="IPR029483">
    <property type="entry name" value="GH97_C"/>
</dbReference>
<dbReference type="SUPFAM" id="SSF51445">
    <property type="entry name" value="(Trans)glycosidases"/>
    <property type="match status" value="1"/>
</dbReference>
<proteinExistence type="predicted"/>
<dbReference type="Gene3D" id="2.60.40.1180">
    <property type="entry name" value="Golgi alpha-mannosidase II"/>
    <property type="match status" value="1"/>
</dbReference>
<feature type="domain" description="Glycosyl-hydrolase 97 catalytic" evidence="3">
    <location>
        <begin position="275"/>
        <end position="419"/>
    </location>
</feature>
<dbReference type="PANTHER" id="PTHR35803">
    <property type="entry name" value="GLUCAN 1,4-ALPHA-GLUCOSIDASE SUSB-RELATED"/>
    <property type="match status" value="1"/>
</dbReference>
<dbReference type="InterPro" id="IPR019563">
    <property type="entry name" value="GH97_catalytic"/>
</dbReference>
<sequence length="610" mass="68828">MKQTIGLLTKQSWSLQSPNGNIQFHVVLDGAGKLEYTVHKEGKTVLAPSPLGIVTDRESFTEGLSFTHADTQTIDEAYTLPHGKASHYVNHAHELTLFFDKNGHGLQLVCRAYNDGVAFRYQIPGEGKLLITSEPTGFVLPQETLVNVWAQKFMECYERTYDLNMPEQMDEKDYAFPMLFQVGNDAWMLLTEAAVFGDYCGSHLKVNKERARAFDLAFAPDQPGPNITQGYLATPWRAAIIGESLAAIVESVLVFHLNPPSEVEDLSWIKPGRSAWSWHPDSLSPRDHEKQKRFVDFASEMSWEYSLVDGGWDREESTTDVPELIRYAEPKGVGIWLWSHYKNLKEEEECRSKLSLWAGWGVKGVKIDFFDSDAQERIQVYDMIARVALEYKLMINYHGSTKPSGEERRWPHVMTREGILGAEYWKNDLNEGPNAAHNCTVPFTRNVVGAMDYTPVTFSRLTRTGHCHQLALSVIFESAVQNFADSIEAYTESAGKPFLQQVPAAWDQTLLLEGYPGRFVTMARRNGEDWFVGTICAAGGRTAHVSLDFLESGVAFEAEIYEEVFGPLDHYRFKHSTDITVRKESVTKQDTLHLPLKVNGGAVIRLTRAI</sequence>
<name>A0ABX0J0M2_9BACL</name>
<gene>
    <name evidence="6" type="ORF">G9U52_08270</name>
</gene>
<dbReference type="Proteomes" id="UP001165962">
    <property type="component" value="Unassembled WGS sequence"/>
</dbReference>
<dbReference type="Gene3D" id="2.70.98.10">
    <property type="match status" value="1"/>
</dbReference>
<reference evidence="6" key="1">
    <citation type="submission" date="2020-03" db="EMBL/GenBank/DDBJ databases">
        <title>Draft sequencing of Paenibacilllus sp. S3N08.</title>
        <authorList>
            <person name="Kim D.-U."/>
        </authorList>
    </citation>
    <scope>NUCLEOTIDE SEQUENCE</scope>
    <source>
        <strain evidence="6">S3N08</strain>
    </source>
</reference>
<feature type="domain" description="Glycosyl-hydrolase 97 N-terminal" evidence="4">
    <location>
        <begin position="15"/>
        <end position="260"/>
    </location>
</feature>
<dbReference type="InterPro" id="IPR017853">
    <property type="entry name" value="GH"/>
</dbReference>
<dbReference type="InterPro" id="IPR014718">
    <property type="entry name" value="GH-type_carb-bd"/>
</dbReference>
<organism evidence="6 7">
    <name type="scientific">Paenibacillus agricola</name>
    <dbReference type="NCBI Taxonomy" id="2716264"/>
    <lineage>
        <taxon>Bacteria</taxon>
        <taxon>Bacillati</taxon>
        <taxon>Bacillota</taxon>
        <taxon>Bacilli</taxon>
        <taxon>Bacillales</taxon>
        <taxon>Paenibacillaceae</taxon>
        <taxon>Paenibacillus</taxon>
    </lineage>
</organism>
<evidence type="ECO:0000259" key="4">
    <source>
        <dbReference type="Pfam" id="PF14508"/>
    </source>
</evidence>
<dbReference type="EMBL" id="JAAOIW010000003">
    <property type="protein sequence ID" value="NHN29827.1"/>
    <property type="molecule type" value="Genomic_DNA"/>
</dbReference>
<dbReference type="Pfam" id="PF14509">
    <property type="entry name" value="GH97_C"/>
    <property type="match status" value="1"/>
</dbReference>
<dbReference type="InterPro" id="IPR052720">
    <property type="entry name" value="Glycosyl_hydrolase_97"/>
</dbReference>
<evidence type="ECO:0000313" key="7">
    <source>
        <dbReference type="Proteomes" id="UP001165962"/>
    </source>
</evidence>
<evidence type="ECO:0000259" key="5">
    <source>
        <dbReference type="Pfam" id="PF14509"/>
    </source>
</evidence>
<keyword evidence="2" id="KW-0326">Glycosidase</keyword>
<dbReference type="InterPro" id="IPR013780">
    <property type="entry name" value="Glyco_hydro_b"/>
</dbReference>
<dbReference type="Pfam" id="PF14508">
    <property type="entry name" value="GH97_N"/>
    <property type="match status" value="1"/>
</dbReference>
<evidence type="ECO:0000256" key="2">
    <source>
        <dbReference type="ARBA" id="ARBA00023295"/>
    </source>
</evidence>
<dbReference type="GO" id="GO:0016787">
    <property type="term" value="F:hydrolase activity"/>
    <property type="evidence" value="ECO:0007669"/>
    <property type="project" value="UniProtKB-KW"/>
</dbReference>
<dbReference type="Gene3D" id="3.20.20.70">
    <property type="entry name" value="Aldolase class I"/>
    <property type="match status" value="1"/>
</dbReference>
<accession>A0ABX0J0M2</accession>
<evidence type="ECO:0000259" key="3">
    <source>
        <dbReference type="Pfam" id="PF10566"/>
    </source>
</evidence>
<keyword evidence="1 6" id="KW-0378">Hydrolase</keyword>
<dbReference type="PANTHER" id="PTHR35803:SF2">
    <property type="entry name" value="RETAINING ALPHA-GALACTOSIDASE"/>
    <property type="match status" value="1"/>
</dbReference>
<keyword evidence="7" id="KW-1185">Reference proteome</keyword>